<reference evidence="1" key="1">
    <citation type="submission" date="2018-10" db="EMBL/GenBank/DDBJ databases">
        <title>Hidden diversity of soil giant viruses.</title>
        <authorList>
            <person name="Schulz F."/>
            <person name="Alteio L."/>
            <person name="Goudeau D."/>
            <person name="Ryan E.M."/>
            <person name="Malmstrom R.R."/>
            <person name="Blanchard J."/>
            <person name="Woyke T."/>
        </authorList>
    </citation>
    <scope>NUCLEOTIDE SEQUENCE</scope>
    <source>
        <strain evidence="1">HAV1</strain>
    </source>
</reference>
<name>A0A3G4ZZX6_9VIRU</name>
<evidence type="ECO:0000313" key="1">
    <source>
        <dbReference type="EMBL" id="AYV80536.1"/>
    </source>
</evidence>
<sequence length="102" mass="12339">MEKFFDWKYYVDSSPDLIEAKINTQKRATEHFLKFGYKENRIKIRNFDWKYYVDNNPDLPKAGINTEKLAYEHFFRFGHKENRLTAPKKIFPPCNCGKKKLK</sequence>
<proteinExistence type="predicted"/>
<accession>A0A3G4ZZX6</accession>
<dbReference type="EMBL" id="MK072244">
    <property type="protein sequence ID" value="AYV80536.1"/>
    <property type="molecule type" value="Genomic_DNA"/>
</dbReference>
<gene>
    <name evidence="1" type="ORF">Harvfovirus2_66</name>
</gene>
<protein>
    <submittedName>
        <fullName evidence="1">Uncharacterized protein</fullName>
    </submittedName>
</protein>
<organism evidence="1">
    <name type="scientific">Harvfovirus sp</name>
    <dbReference type="NCBI Taxonomy" id="2487768"/>
    <lineage>
        <taxon>Viruses</taxon>
        <taxon>Varidnaviria</taxon>
        <taxon>Bamfordvirae</taxon>
        <taxon>Nucleocytoviricota</taxon>
        <taxon>Megaviricetes</taxon>
        <taxon>Imitervirales</taxon>
        <taxon>Mimiviridae</taxon>
        <taxon>Klosneuvirinae</taxon>
    </lineage>
</organism>